<name>A0A7R9CSU4_TIMPO</name>
<dbReference type="AlphaFoldDB" id="A0A7R9CSU4"/>
<organism evidence="2">
    <name type="scientific">Timema poppense</name>
    <name type="common">Walking stick</name>
    <dbReference type="NCBI Taxonomy" id="170557"/>
    <lineage>
        <taxon>Eukaryota</taxon>
        <taxon>Metazoa</taxon>
        <taxon>Ecdysozoa</taxon>
        <taxon>Arthropoda</taxon>
        <taxon>Hexapoda</taxon>
        <taxon>Insecta</taxon>
        <taxon>Pterygota</taxon>
        <taxon>Neoptera</taxon>
        <taxon>Polyneoptera</taxon>
        <taxon>Phasmatodea</taxon>
        <taxon>Timematodea</taxon>
        <taxon>Timematoidea</taxon>
        <taxon>Timematidae</taxon>
        <taxon>Timema</taxon>
    </lineage>
</organism>
<evidence type="ECO:0000313" key="2">
    <source>
        <dbReference type="EMBL" id="CAD7400930.1"/>
    </source>
</evidence>
<accession>A0A7R9CSU4</accession>
<dbReference type="EMBL" id="OD001189">
    <property type="protein sequence ID" value="CAD7400930.1"/>
    <property type="molecule type" value="Genomic_DNA"/>
</dbReference>
<evidence type="ECO:0000256" key="1">
    <source>
        <dbReference type="SAM" id="MobiDB-lite"/>
    </source>
</evidence>
<sequence length="77" mass="8519">MKHGLHKARSKSEYTLTLNSAQCSRSSYKCARASKWGDLLPIKVESVNGSQETNADKIDSGSQETNPEKMDSEQKDS</sequence>
<reference evidence="2" key="1">
    <citation type="submission" date="2020-11" db="EMBL/GenBank/DDBJ databases">
        <authorList>
            <person name="Tran Van P."/>
        </authorList>
    </citation>
    <scope>NUCLEOTIDE SEQUENCE</scope>
</reference>
<feature type="region of interest" description="Disordered" evidence="1">
    <location>
        <begin position="45"/>
        <end position="77"/>
    </location>
</feature>
<feature type="compositionally biased region" description="Basic and acidic residues" evidence="1">
    <location>
        <begin position="66"/>
        <end position="77"/>
    </location>
</feature>
<feature type="compositionally biased region" description="Polar residues" evidence="1">
    <location>
        <begin position="13"/>
        <end position="23"/>
    </location>
</feature>
<protein>
    <submittedName>
        <fullName evidence="2">Uncharacterized protein</fullName>
    </submittedName>
</protein>
<proteinExistence type="predicted"/>
<feature type="region of interest" description="Disordered" evidence="1">
    <location>
        <begin position="1"/>
        <end position="23"/>
    </location>
</feature>
<gene>
    <name evidence="2" type="ORF">TPSB3V08_LOCUS2845</name>
</gene>